<dbReference type="AlphaFoldDB" id="A0A2U2B471"/>
<comment type="caution">
    <text evidence="3">The sequence shown here is derived from an EMBL/GenBank/DDBJ whole genome shotgun (WGS) entry which is preliminary data.</text>
</comment>
<feature type="chain" id="PRO_5015558195" description="3-keto-alpha-glucoside-1,2-lyase/3-keto-2-hydroxy-glucal hydratase domain-containing protein" evidence="1">
    <location>
        <begin position="24"/>
        <end position="1122"/>
    </location>
</feature>
<feature type="signal peptide" evidence="1">
    <location>
        <begin position="1"/>
        <end position="23"/>
    </location>
</feature>
<sequence length="1122" mass="123827">MNQFRNIICLLFLAVLIINPAIAQDNRTFETRIADLLVQMPVDDAEHRDRLMEEMLTLEKEGMTDICDRITPPGDGDDTRARFAVGSLSKYLSQSDHESDQQLWEGVLLDALEKAQNKDVKAFFIRNLEFAGTDKSLERLAVYIDNADLVAPVIKTILLIDKKVAAEIFSEKLPDASEDVAGMLIKGLGNSGDKAYVPQIVEYAEDANGEGQLVAWEALSKLPHPDAEKYLMKAARSDDYNGPAAIALLDYAKVVAEEYPSEALSIAEKVQKKTGDLQVSIQAMLVQSALLIEPARTAFLVNQMESSNTEYRGAIIQEAIRVKSPASQWVDYLKESDYPGKQAEVLYLLGKLGDNEVKSAIPQYLNSNNSDVRNEAAMTYALLAKGQAVEPLLDYLESQSGVADQKAGLEALLVAASRDELSLMTQRFSSLPAEAQVAVLKCFAARGDARAFDTVYKAADSEEGQVRHEALKTLKEVSEEQNLRALLKLFNRITKKEVINSVGEAIVAAVESAPDKVAAVQLVYQAASSDDESEKYLSVFSGIGGRESVDAVWQDYSKNSSQTSLEALINWNDHYATTVLHHVITGDFPLSHKSKVFYGYVNMVDDANLPDDQKLLLLRKVMAEAQDDDQKAAVLEAAGDLDTFLAFVFARKFLDEENLADYAANAMANIAMPAPGKDTGLSGDLIEEGLREAKEKITGQDAQYLKIDIDNYLKEMPEGTGYVSLFNGKDLSGWQGFVANPIKKAQLSESELENLQEKANEEMHETWSVQDGKIVFNGKGANLCTVEEYGDFEMIVDWRITKDGDSGIYLRGTPQVQVWDTSRVEVGAQVGSGGLYNNQKHESDPLVVADNPVGDWNTFRIKMVGEKVTVYLNGQLVVDNVVMENYWDRSMPIFPEGPVELQAHGTNLAFRDIYVKEIDSSAHNLTEEEQEKGFVALFNGSDLSGWQGNKTDYLVEKGQIVVKPQGGGHGNLFTEEEYDNFIYRFEFKLTPGANNGLGIRAPLVGDAAYVGMELQILDNTAPVYANLKPYQYHGSVYGVIPAKRGYLKPVGEWNSQEVIVDGTHVKVILNDQVILDGDIEKASENGTLDGKDHPGLDRMSGHIGFLGHGSVVYFRNIRIKKL</sequence>
<dbReference type="Pfam" id="PF13646">
    <property type="entry name" value="HEAT_2"/>
    <property type="match status" value="1"/>
</dbReference>
<keyword evidence="1" id="KW-0732">Signal</keyword>
<keyword evidence="4" id="KW-1185">Reference proteome</keyword>
<organism evidence="3 4">
    <name type="scientific">Marinilabilia rubra</name>
    <dbReference type="NCBI Taxonomy" id="2162893"/>
    <lineage>
        <taxon>Bacteria</taxon>
        <taxon>Pseudomonadati</taxon>
        <taxon>Bacteroidota</taxon>
        <taxon>Bacteroidia</taxon>
        <taxon>Marinilabiliales</taxon>
        <taxon>Marinilabiliaceae</taxon>
        <taxon>Marinilabilia</taxon>
    </lineage>
</organism>
<evidence type="ECO:0000313" key="3">
    <source>
        <dbReference type="EMBL" id="PWD97853.1"/>
    </source>
</evidence>
<dbReference type="InterPro" id="IPR011989">
    <property type="entry name" value="ARM-like"/>
</dbReference>
<gene>
    <name evidence="3" type="ORF">DDZ16_18485</name>
</gene>
<dbReference type="InterPro" id="IPR010496">
    <property type="entry name" value="AL/BT2_dom"/>
</dbReference>
<reference evidence="3 4" key="1">
    <citation type="submission" date="2018-05" db="EMBL/GenBank/DDBJ databases">
        <title>Marinilabilia rubrum sp. nov., isolated from saltern sediment.</title>
        <authorList>
            <person name="Zhang R."/>
        </authorList>
    </citation>
    <scope>NUCLEOTIDE SEQUENCE [LARGE SCALE GENOMIC DNA]</scope>
    <source>
        <strain evidence="3 4">WTE16</strain>
    </source>
</reference>
<evidence type="ECO:0000256" key="1">
    <source>
        <dbReference type="SAM" id="SignalP"/>
    </source>
</evidence>
<dbReference type="Gene3D" id="2.60.120.560">
    <property type="entry name" value="Exo-inulinase, domain 1"/>
    <property type="match status" value="2"/>
</dbReference>
<dbReference type="EMBL" id="QEWP01000023">
    <property type="protein sequence ID" value="PWD97853.1"/>
    <property type="molecule type" value="Genomic_DNA"/>
</dbReference>
<dbReference type="RefSeq" id="WP_109265965.1">
    <property type="nucleotide sequence ID" value="NZ_QEWP01000023.1"/>
</dbReference>
<accession>A0A2U2B471</accession>
<dbReference type="Pfam" id="PF06439">
    <property type="entry name" value="3keto-disac_hyd"/>
    <property type="match status" value="2"/>
</dbReference>
<dbReference type="SUPFAM" id="SSF48371">
    <property type="entry name" value="ARM repeat"/>
    <property type="match status" value="2"/>
</dbReference>
<dbReference type="Proteomes" id="UP000244956">
    <property type="component" value="Unassembled WGS sequence"/>
</dbReference>
<name>A0A2U2B471_9BACT</name>
<protein>
    <recommendedName>
        <fullName evidence="2">3-keto-alpha-glucoside-1,2-lyase/3-keto-2-hydroxy-glucal hydratase domain-containing protein</fullName>
    </recommendedName>
</protein>
<dbReference type="InterPro" id="IPR016024">
    <property type="entry name" value="ARM-type_fold"/>
</dbReference>
<dbReference type="Gene3D" id="1.25.10.10">
    <property type="entry name" value="Leucine-rich Repeat Variant"/>
    <property type="match status" value="2"/>
</dbReference>
<proteinExistence type="predicted"/>
<dbReference type="OrthoDB" id="9806233at2"/>
<feature type="domain" description="3-keto-alpha-glucoside-1,2-lyase/3-keto-2-hydroxy-glucal hydratase" evidence="2">
    <location>
        <begin position="721"/>
        <end position="916"/>
    </location>
</feature>
<evidence type="ECO:0000259" key="2">
    <source>
        <dbReference type="Pfam" id="PF06439"/>
    </source>
</evidence>
<evidence type="ECO:0000313" key="4">
    <source>
        <dbReference type="Proteomes" id="UP000244956"/>
    </source>
</evidence>
<feature type="domain" description="3-keto-alpha-glucoside-1,2-lyase/3-keto-2-hydroxy-glucal hydratase" evidence="2">
    <location>
        <begin position="933"/>
        <end position="1120"/>
    </location>
</feature>
<dbReference type="GO" id="GO:0016787">
    <property type="term" value="F:hydrolase activity"/>
    <property type="evidence" value="ECO:0007669"/>
    <property type="project" value="InterPro"/>
</dbReference>